<name>A0ACB9VRA2_CHAAC</name>
<gene>
    <name evidence="1" type="ORF">KUCAC02_019978</name>
</gene>
<feature type="non-terminal residue" evidence="1">
    <location>
        <position position="1"/>
    </location>
</feature>
<sequence>SLRASPVRVRVQGNRGRPSGCLTEALAGVVSLSASLEAPLPTTLFSSFPTGVAGRGCEDWVGATPQDVIDTTEIKR</sequence>
<comment type="caution">
    <text evidence="1">The sequence shown here is derived from an EMBL/GenBank/DDBJ whole genome shotgun (WGS) entry which is preliminary data.</text>
</comment>
<dbReference type="Proteomes" id="UP001057452">
    <property type="component" value="Chromosome 24"/>
</dbReference>
<feature type="non-terminal residue" evidence="1">
    <location>
        <position position="76"/>
    </location>
</feature>
<protein>
    <submittedName>
        <fullName evidence="1">Uncharacterized protein</fullName>
    </submittedName>
</protein>
<organism evidence="1 2">
    <name type="scientific">Chaenocephalus aceratus</name>
    <name type="common">Blackfin icefish</name>
    <name type="synonym">Chaenichthys aceratus</name>
    <dbReference type="NCBI Taxonomy" id="36190"/>
    <lineage>
        <taxon>Eukaryota</taxon>
        <taxon>Metazoa</taxon>
        <taxon>Chordata</taxon>
        <taxon>Craniata</taxon>
        <taxon>Vertebrata</taxon>
        <taxon>Euteleostomi</taxon>
        <taxon>Actinopterygii</taxon>
        <taxon>Neopterygii</taxon>
        <taxon>Teleostei</taxon>
        <taxon>Neoteleostei</taxon>
        <taxon>Acanthomorphata</taxon>
        <taxon>Eupercaria</taxon>
        <taxon>Perciformes</taxon>
        <taxon>Notothenioidei</taxon>
        <taxon>Channichthyidae</taxon>
        <taxon>Chaenocephalus</taxon>
    </lineage>
</organism>
<evidence type="ECO:0000313" key="2">
    <source>
        <dbReference type="Proteomes" id="UP001057452"/>
    </source>
</evidence>
<dbReference type="EMBL" id="CM043808">
    <property type="protein sequence ID" value="KAI4802120.1"/>
    <property type="molecule type" value="Genomic_DNA"/>
</dbReference>
<reference evidence="1" key="1">
    <citation type="submission" date="2022-05" db="EMBL/GenBank/DDBJ databases">
        <title>Chromosome-level genome of Chaenocephalus aceratus.</title>
        <authorList>
            <person name="Park H."/>
        </authorList>
    </citation>
    <scope>NUCLEOTIDE SEQUENCE</scope>
    <source>
        <strain evidence="1">KU_202001</strain>
    </source>
</reference>
<keyword evidence="2" id="KW-1185">Reference proteome</keyword>
<accession>A0ACB9VRA2</accession>
<evidence type="ECO:0000313" key="1">
    <source>
        <dbReference type="EMBL" id="KAI4802120.1"/>
    </source>
</evidence>
<proteinExistence type="predicted"/>